<dbReference type="Gene3D" id="2.40.30.10">
    <property type="entry name" value="Translation factors"/>
    <property type="match status" value="1"/>
</dbReference>
<keyword evidence="11" id="KW-1185">Reference proteome</keyword>
<dbReference type="EMBL" id="JBHTHY010000011">
    <property type="protein sequence ID" value="MFD0798408.1"/>
    <property type="molecule type" value="Genomic_DNA"/>
</dbReference>
<dbReference type="InterPro" id="IPR050415">
    <property type="entry name" value="MRET"/>
</dbReference>
<accession>A0ABW3B4Z8</accession>
<evidence type="ECO:0000313" key="11">
    <source>
        <dbReference type="Proteomes" id="UP001597012"/>
    </source>
</evidence>
<organism evidence="10 11">
    <name type="scientific">Maribacter chungangensis</name>
    <dbReference type="NCBI Taxonomy" id="1069117"/>
    <lineage>
        <taxon>Bacteria</taxon>
        <taxon>Pseudomonadati</taxon>
        <taxon>Bacteroidota</taxon>
        <taxon>Flavobacteriia</taxon>
        <taxon>Flavobacteriales</taxon>
        <taxon>Flavobacteriaceae</taxon>
        <taxon>Maribacter</taxon>
    </lineage>
</organism>
<dbReference type="PANTHER" id="PTHR47354">
    <property type="entry name" value="NADH OXIDOREDUCTASE HCR"/>
    <property type="match status" value="1"/>
</dbReference>
<evidence type="ECO:0000256" key="4">
    <source>
        <dbReference type="ARBA" id="ARBA00022723"/>
    </source>
</evidence>
<comment type="cofactor">
    <cofactor evidence="1">
        <name>FAD</name>
        <dbReference type="ChEBI" id="CHEBI:57692"/>
    </cofactor>
</comment>
<evidence type="ECO:0000256" key="3">
    <source>
        <dbReference type="ARBA" id="ARBA00022714"/>
    </source>
</evidence>
<protein>
    <recommendedName>
        <fullName evidence="9">FAD-binding FR-type domain-containing protein</fullName>
    </recommendedName>
</protein>
<dbReference type="PANTHER" id="PTHR47354:SF8">
    <property type="entry name" value="1,2-PHENYLACETYL-COA EPOXIDASE, SUBUNIT E"/>
    <property type="match status" value="1"/>
</dbReference>
<dbReference type="InterPro" id="IPR013112">
    <property type="entry name" value="FAD-bd_8"/>
</dbReference>
<dbReference type="InterPro" id="IPR017927">
    <property type="entry name" value="FAD-bd_FR_type"/>
</dbReference>
<sequence length="100" mass="11406">MKRKIVKIKSIKHINHDVVEIVTEKPKGYSFEPGQATDLAINKDGWKEEKRPFTFTSLPTDDYLNFVIKIYPSHDGVTEQLAELTKGDELILDEAYGAIQ</sequence>
<keyword evidence="7" id="KW-0408">Iron</keyword>
<evidence type="ECO:0000256" key="1">
    <source>
        <dbReference type="ARBA" id="ARBA00001974"/>
    </source>
</evidence>
<keyword evidence="5" id="KW-0274">FAD</keyword>
<keyword evidence="6" id="KW-0560">Oxidoreductase</keyword>
<reference evidence="11" key="1">
    <citation type="journal article" date="2019" name="Int. J. Syst. Evol. Microbiol.">
        <title>The Global Catalogue of Microorganisms (GCM) 10K type strain sequencing project: providing services to taxonomists for standard genome sequencing and annotation.</title>
        <authorList>
            <consortium name="The Broad Institute Genomics Platform"/>
            <consortium name="The Broad Institute Genome Sequencing Center for Infectious Disease"/>
            <person name="Wu L."/>
            <person name="Ma J."/>
        </authorList>
    </citation>
    <scope>NUCLEOTIDE SEQUENCE [LARGE SCALE GENOMIC DNA]</scope>
    <source>
        <strain evidence="11">CCUG 61948</strain>
    </source>
</reference>
<evidence type="ECO:0000256" key="5">
    <source>
        <dbReference type="ARBA" id="ARBA00022827"/>
    </source>
</evidence>
<keyword evidence="4" id="KW-0479">Metal-binding</keyword>
<evidence type="ECO:0000256" key="8">
    <source>
        <dbReference type="ARBA" id="ARBA00023014"/>
    </source>
</evidence>
<name>A0ABW3B4Z8_9FLAO</name>
<dbReference type="RefSeq" id="WP_379935137.1">
    <property type="nucleotide sequence ID" value="NZ_JBHTHY010000011.1"/>
</dbReference>
<evidence type="ECO:0000259" key="9">
    <source>
        <dbReference type="PROSITE" id="PS51384"/>
    </source>
</evidence>
<evidence type="ECO:0000256" key="7">
    <source>
        <dbReference type="ARBA" id="ARBA00023004"/>
    </source>
</evidence>
<keyword evidence="3" id="KW-0001">2Fe-2S</keyword>
<feature type="domain" description="FAD-binding FR-type" evidence="9">
    <location>
        <begin position="1"/>
        <end position="100"/>
    </location>
</feature>
<proteinExistence type="predicted"/>
<comment type="caution">
    <text evidence="10">The sequence shown here is derived from an EMBL/GenBank/DDBJ whole genome shotgun (WGS) entry which is preliminary data.</text>
</comment>
<dbReference type="Proteomes" id="UP001597012">
    <property type="component" value="Unassembled WGS sequence"/>
</dbReference>
<dbReference type="SUPFAM" id="SSF63380">
    <property type="entry name" value="Riboflavin synthase domain-like"/>
    <property type="match status" value="1"/>
</dbReference>
<evidence type="ECO:0000313" key="10">
    <source>
        <dbReference type="EMBL" id="MFD0798408.1"/>
    </source>
</evidence>
<gene>
    <name evidence="10" type="ORF">ACFQZJ_13125</name>
</gene>
<dbReference type="Pfam" id="PF08022">
    <property type="entry name" value="FAD_binding_8"/>
    <property type="match status" value="1"/>
</dbReference>
<dbReference type="InterPro" id="IPR017938">
    <property type="entry name" value="Riboflavin_synthase-like_b-brl"/>
</dbReference>
<keyword evidence="2" id="KW-0285">Flavoprotein</keyword>
<keyword evidence="8" id="KW-0411">Iron-sulfur</keyword>
<evidence type="ECO:0000256" key="2">
    <source>
        <dbReference type="ARBA" id="ARBA00022630"/>
    </source>
</evidence>
<dbReference type="PROSITE" id="PS51384">
    <property type="entry name" value="FAD_FR"/>
    <property type="match status" value="1"/>
</dbReference>
<evidence type="ECO:0000256" key="6">
    <source>
        <dbReference type="ARBA" id="ARBA00023002"/>
    </source>
</evidence>